<sequence>MENVDVLSAPFLQLARILTVERILARSPGITITLPLMRVYRDSVVVELEIAQNSALLSGQANAAASDLFRNHSIIPDGGLKIAIRFADGVVDPTQETEGSTRLSYTWMPRSSSGYASIRTYEAAFAIHPLPPPEKFEILVEWSEVGIDVTATGLDGSAISAKAQQVDDLW</sequence>
<protein>
    <submittedName>
        <fullName evidence="1">Uncharacterized protein</fullName>
    </submittedName>
</protein>
<organism evidence="1 2">
    <name type="scientific">Acrocarpospora phusangensis</name>
    <dbReference type="NCBI Taxonomy" id="1070424"/>
    <lineage>
        <taxon>Bacteria</taxon>
        <taxon>Bacillati</taxon>
        <taxon>Actinomycetota</taxon>
        <taxon>Actinomycetes</taxon>
        <taxon>Streptosporangiales</taxon>
        <taxon>Streptosporangiaceae</taxon>
        <taxon>Acrocarpospora</taxon>
    </lineage>
</organism>
<dbReference type="Proteomes" id="UP000640052">
    <property type="component" value="Unassembled WGS sequence"/>
</dbReference>
<proteinExistence type="predicted"/>
<evidence type="ECO:0000313" key="1">
    <source>
        <dbReference type="EMBL" id="GIH23940.1"/>
    </source>
</evidence>
<dbReference type="RefSeq" id="WP_204040713.1">
    <property type="nucleotide sequence ID" value="NZ_BOOA01000014.1"/>
</dbReference>
<dbReference type="AlphaFoldDB" id="A0A919QAT8"/>
<keyword evidence="2" id="KW-1185">Reference proteome</keyword>
<dbReference type="EMBL" id="BOOA01000014">
    <property type="protein sequence ID" value="GIH23940.1"/>
    <property type="molecule type" value="Genomic_DNA"/>
</dbReference>
<evidence type="ECO:0000313" key="2">
    <source>
        <dbReference type="Proteomes" id="UP000640052"/>
    </source>
</evidence>
<comment type="caution">
    <text evidence="1">The sequence shown here is derived from an EMBL/GenBank/DDBJ whole genome shotgun (WGS) entry which is preliminary data.</text>
</comment>
<gene>
    <name evidence="1" type="ORF">Aph01nite_22500</name>
</gene>
<name>A0A919QAT8_9ACTN</name>
<reference evidence="1" key="1">
    <citation type="submission" date="2021-01" db="EMBL/GenBank/DDBJ databases">
        <title>Whole genome shotgun sequence of Acrocarpospora phusangensis NBRC 108782.</title>
        <authorList>
            <person name="Komaki H."/>
            <person name="Tamura T."/>
        </authorList>
    </citation>
    <scope>NUCLEOTIDE SEQUENCE</scope>
    <source>
        <strain evidence="1">NBRC 108782</strain>
    </source>
</reference>
<accession>A0A919QAT8</accession>